<dbReference type="GO" id="GO:0008270">
    <property type="term" value="F:zinc ion binding"/>
    <property type="evidence" value="ECO:0007669"/>
    <property type="project" value="UniProtKB-KW"/>
</dbReference>
<evidence type="ECO:0000256" key="1">
    <source>
        <dbReference type="PROSITE-ProRule" id="PRU00723"/>
    </source>
</evidence>
<feature type="region of interest" description="Disordered" evidence="2">
    <location>
        <begin position="1115"/>
        <end position="1177"/>
    </location>
</feature>
<feature type="region of interest" description="Disordered" evidence="2">
    <location>
        <begin position="1017"/>
        <end position="1089"/>
    </location>
</feature>
<feature type="region of interest" description="Disordered" evidence="2">
    <location>
        <begin position="1429"/>
        <end position="1448"/>
    </location>
</feature>
<feature type="domain" description="C3H1-type" evidence="3">
    <location>
        <begin position="1085"/>
        <end position="1113"/>
    </location>
</feature>
<evidence type="ECO:0000256" key="2">
    <source>
        <dbReference type="SAM" id="MobiDB-lite"/>
    </source>
</evidence>
<reference evidence="4" key="1">
    <citation type="submission" date="2022-10" db="EMBL/GenBank/DDBJ databases">
        <authorList>
            <person name="Chen Y."/>
            <person name="Dougan E. K."/>
            <person name="Chan C."/>
            <person name="Rhodes N."/>
            <person name="Thang M."/>
        </authorList>
    </citation>
    <scope>NUCLEOTIDE SEQUENCE</scope>
</reference>
<feature type="compositionally biased region" description="Basic and acidic residues" evidence="2">
    <location>
        <begin position="1299"/>
        <end position="1309"/>
    </location>
</feature>
<feature type="non-terminal residue" evidence="4">
    <location>
        <position position="1"/>
    </location>
</feature>
<name>A0A9P1DPK4_9DINO</name>
<keyword evidence="1" id="KW-0862">Zinc</keyword>
<evidence type="ECO:0000313" key="6">
    <source>
        <dbReference type="Proteomes" id="UP001152797"/>
    </source>
</evidence>
<keyword evidence="6" id="KW-1185">Reference proteome</keyword>
<dbReference type="EMBL" id="CAMXCT030005457">
    <property type="protein sequence ID" value="CAL4799750.1"/>
    <property type="molecule type" value="Genomic_DNA"/>
</dbReference>
<evidence type="ECO:0000313" key="4">
    <source>
        <dbReference type="EMBL" id="CAI4012438.1"/>
    </source>
</evidence>
<feature type="compositionally biased region" description="Basic and acidic residues" evidence="2">
    <location>
        <begin position="274"/>
        <end position="284"/>
    </location>
</feature>
<dbReference type="InterPro" id="IPR000571">
    <property type="entry name" value="Znf_CCCH"/>
</dbReference>
<proteinExistence type="predicted"/>
<dbReference type="PROSITE" id="PS50103">
    <property type="entry name" value="ZF_C3H1"/>
    <property type="match status" value="1"/>
</dbReference>
<keyword evidence="1" id="KW-0863">Zinc-finger</keyword>
<feature type="compositionally biased region" description="Pro residues" evidence="2">
    <location>
        <begin position="1267"/>
        <end position="1279"/>
    </location>
</feature>
<accession>A0A9P1DPK4</accession>
<feature type="region of interest" description="Disordered" evidence="2">
    <location>
        <begin position="1595"/>
        <end position="1628"/>
    </location>
</feature>
<dbReference type="Proteomes" id="UP001152797">
    <property type="component" value="Unassembled WGS sequence"/>
</dbReference>
<evidence type="ECO:0000259" key="3">
    <source>
        <dbReference type="PROSITE" id="PS50103"/>
    </source>
</evidence>
<evidence type="ECO:0000313" key="5">
    <source>
        <dbReference type="EMBL" id="CAL1165813.1"/>
    </source>
</evidence>
<sequence>VQGRTEGRNTVALNIFQCERNPGEYLHPQEETAIAPEVLLSSGAGSMSLTVRLLESGTSDSARPQNEGRSEIGRFCNMRAIALWGTCGFLWVTDRPALSLGEELRMRGLNSGMKALTAYAFLSKYNLDIGRINYKIRPKWTWLHPFKAMEQRSQMRVCPVVNFGDQQTYQRDTECARHAVLKGGVVMNEGLLENAVDIGAADTLPVPWQQASEAEIADSMRKRSAQPVEPPAKRTRCVEKRSEAVAATATAAVPKTAAKSKPSSPPGLAPSPETLERKNSKEQEVQSGWFTPEEMAHTFGLVKDKYSDKMDRYYVDFKGQSSQRNSVTVRGSAELELRGDFLPLGFLAVKPDEEEEQVEDMSSLDAAKKKEKTFEENMLKKLSKMTDLMSRLDALTSSPDCRVSKCIKNVETKMESAQKVFDKFSALRVELESLDTRSDEYPGLWRKRRRNRPKQRLKLMVELELGSTSYGGREPELDGLAHMVSKGAVDVNRCGQSRHCVSEKVSCRDVIRQARLTRVKSKGLQALAKVNLHRSESGAHRVFKEFEQSAPVKISRIDLPTKKRFPWIKCSDWLKYLVSTDRLDLVVGVQDFGEMKPLLQEFWARYYEIAPQHEIFRKHRDGLVDLSRVVPLLHHGDEGRGYKRLQVMVGSTHGMLGGGSRVTDPSKVKPASSCKTDDPMKVNLVGNTWLTHFIHFLMPVADYKDCPEAFLAVIEALADDYKMLCNEGIKEFGARPSWLRTVEVAAPWTAEAVKNINRAIRGLYQNGVWIERREAHDIATSGIEFLRLYARLARMAYQNNIKKFPLQPKFHYLNHTWVTLLEQSRQHKWKEHEKVIVKPWPKCEFRFQSIDSKLSIALQNMVDAAGETAFEVKVRIRQRSQVLGKEGNFLMGREILAMVLDHFRTTSKDEVLFNASHIYKLQYRGDKEMDKFLNAWIEIIANMKVEDIPSDNTLRDHLLRKIENSQALHVDLTIFKGRDTDDKRKSYEELLEIMKRHIARARADRNIAARDKFATDYTNLGKPTTPAPKPAAPTPAPKDGKNGKPSAPAPKGKPGAPVLPSGNLKSHGKGKSKGGRRSRSPSTKDTSKTFCHFHFNKGNCKHGDKCQYSHSQYHWDRRKDNGGKGKSGRSATPRRSQTPGGKKATPALVREYDDDFIVKAVPSEKKNKMDDYRPTSDHEAELVMKVLGLMGNNSNASRSPDFLEDQQDDDDDDEDDDDGDDGDDKPEKGKITNRVEHQEEEFKRMMEEVDIKLNKEKDDGAEVADGPPMPPPDGEPPYDGPEHHSMGKPGDGIIYLSDIGEHVKLDKRGRPYRVGPDGRKEVRGSPRPKSSYSPEERRSLSAKERDVIIRRGKLEEEAEKLKEIKLKKEKEKKAKAEIAEKKQKSDASSHKDPTKDEGRKKKKKSNRDSKENSGKDGSKDAAVGVGMLRGEWERMSTPRDPMTRLNHKRGRNPWECLSTTHGASDLTDIKKYNNAIRGVDKMATRPIFVSLCKDPRFHGIQSGIQEVAVDSADILRSYGIMVTTDCGMWDRVKQIFTGKRGRQYTVIREEFMLEDDQGMLDLANMTKSQITFMETKADPGELLAGLEASLNIFHGTTRSTTTPNTKRDGSRITEPMNYEEQQEEEDER</sequence>
<dbReference type="SMART" id="SM00356">
    <property type="entry name" value="ZnF_C3H1"/>
    <property type="match status" value="1"/>
</dbReference>
<protein>
    <recommendedName>
        <fullName evidence="3">C3H1-type domain-containing protein</fullName>
    </recommendedName>
</protein>
<reference evidence="5" key="2">
    <citation type="submission" date="2024-04" db="EMBL/GenBank/DDBJ databases">
        <authorList>
            <person name="Chen Y."/>
            <person name="Shah S."/>
            <person name="Dougan E. K."/>
            <person name="Thang M."/>
            <person name="Chan C."/>
        </authorList>
    </citation>
    <scope>NUCLEOTIDE SEQUENCE [LARGE SCALE GENOMIC DNA]</scope>
</reference>
<feature type="compositionally biased region" description="Low complexity" evidence="2">
    <location>
        <begin position="1043"/>
        <end position="1056"/>
    </location>
</feature>
<feature type="compositionally biased region" description="Low complexity" evidence="2">
    <location>
        <begin position="244"/>
        <end position="262"/>
    </location>
</feature>
<feature type="region of interest" description="Disordered" evidence="2">
    <location>
        <begin position="1191"/>
        <end position="1424"/>
    </location>
</feature>
<gene>
    <name evidence="4" type="ORF">C1SCF055_LOCUS37500</name>
</gene>
<feature type="compositionally biased region" description="Basic and acidic residues" evidence="2">
    <location>
        <begin position="1225"/>
        <end position="1260"/>
    </location>
</feature>
<feature type="compositionally biased region" description="Polar residues" evidence="2">
    <location>
        <begin position="1129"/>
        <end position="1139"/>
    </location>
</feature>
<feature type="compositionally biased region" description="Basic residues" evidence="2">
    <location>
        <begin position="1066"/>
        <end position="1079"/>
    </location>
</feature>
<keyword evidence="1" id="KW-0479">Metal-binding</keyword>
<dbReference type="EMBL" id="CAMXCT010005457">
    <property type="protein sequence ID" value="CAI4012438.1"/>
    <property type="molecule type" value="Genomic_DNA"/>
</dbReference>
<feature type="compositionally biased region" description="Basic and acidic residues" evidence="2">
    <location>
        <begin position="1334"/>
        <end position="1399"/>
    </location>
</feature>
<feature type="non-terminal residue" evidence="4">
    <location>
        <position position="1628"/>
    </location>
</feature>
<feature type="region of interest" description="Disordered" evidence="2">
    <location>
        <begin position="218"/>
        <end position="287"/>
    </location>
</feature>
<feature type="compositionally biased region" description="Basic and acidic residues" evidence="2">
    <location>
        <begin position="1406"/>
        <end position="1419"/>
    </location>
</feature>
<feature type="compositionally biased region" description="Acidic residues" evidence="2">
    <location>
        <begin position="1202"/>
        <end position="1224"/>
    </location>
</feature>
<feature type="zinc finger region" description="C3H1-type" evidence="1">
    <location>
        <begin position="1085"/>
        <end position="1113"/>
    </location>
</feature>
<feature type="compositionally biased region" description="Pro residues" evidence="2">
    <location>
        <begin position="1025"/>
        <end position="1036"/>
    </location>
</feature>
<feature type="compositionally biased region" description="Basic and acidic residues" evidence="2">
    <location>
        <begin position="1162"/>
        <end position="1177"/>
    </location>
</feature>
<organism evidence="4">
    <name type="scientific">Cladocopium goreaui</name>
    <dbReference type="NCBI Taxonomy" id="2562237"/>
    <lineage>
        <taxon>Eukaryota</taxon>
        <taxon>Sar</taxon>
        <taxon>Alveolata</taxon>
        <taxon>Dinophyceae</taxon>
        <taxon>Suessiales</taxon>
        <taxon>Symbiodiniaceae</taxon>
        <taxon>Cladocopium</taxon>
    </lineage>
</organism>
<dbReference type="OrthoDB" id="273070at2759"/>
<dbReference type="EMBL" id="CAMXCT020005457">
    <property type="protein sequence ID" value="CAL1165813.1"/>
    <property type="molecule type" value="Genomic_DNA"/>
</dbReference>
<comment type="caution">
    <text evidence="4">The sequence shown here is derived from an EMBL/GenBank/DDBJ whole genome shotgun (WGS) entry which is preliminary data.</text>
</comment>